<dbReference type="AlphaFoldDB" id="A0A7J5ZG44"/>
<evidence type="ECO:0000259" key="2">
    <source>
        <dbReference type="PROSITE" id="PS50041"/>
    </source>
</evidence>
<dbReference type="InterPro" id="IPR016186">
    <property type="entry name" value="C-type_lectin-like/link_sf"/>
</dbReference>
<dbReference type="EMBL" id="JAAKFY010000002">
    <property type="protein sequence ID" value="KAF3860785.1"/>
    <property type="molecule type" value="Genomic_DNA"/>
</dbReference>
<feature type="transmembrane region" description="Helical" evidence="1">
    <location>
        <begin position="20"/>
        <end position="40"/>
    </location>
</feature>
<dbReference type="PANTHER" id="PTHR22803">
    <property type="entry name" value="MANNOSE, PHOSPHOLIPASE, LECTIN RECEPTOR RELATED"/>
    <property type="match status" value="1"/>
</dbReference>
<evidence type="ECO:0000256" key="1">
    <source>
        <dbReference type="SAM" id="Phobius"/>
    </source>
</evidence>
<comment type="caution">
    <text evidence="3">The sequence shown here is derived from an EMBL/GenBank/DDBJ whole genome shotgun (WGS) entry which is preliminary data.</text>
</comment>
<dbReference type="Gene3D" id="3.10.100.10">
    <property type="entry name" value="Mannose-Binding Protein A, subunit A"/>
    <property type="match status" value="2"/>
</dbReference>
<sequence>MLPAASATSTDHHNKMASCLHFIVVLCLTSGLWSGANVSFTHKNPCYVPCKTCPSGWTPFEDHCYMYKHAAKSWADAEVDCIALGGNLASIPNKGVYTFIRKIVNTATNANKATWIGGNDLAKEGVWMWSDGTKFVAKNWAPGQPDNLSMASCLHFIVVLCLTSGLWSGANKTHAMSHVRPALLDGLRLKITVTCTSMLLSPGLMQRRACGCGVMVPSLSLKTGLPANPTMLSMASCLHFIVVLCLTIGLWSGANTCPSGWTLFEDHCYMYKHAAKSWADAEVDCIALGGNLASIPNKGVYTFIRKIITHRLTKMEQLGLEAMTRQK</sequence>
<dbReference type="SUPFAM" id="SSF56436">
    <property type="entry name" value="C-type lectin-like"/>
    <property type="match status" value="2"/>
</dbReference>
<feature type="transmembrane region" description="Helical" evidence="1">
    <location>
        <begin position="231"/>
        <end position="251"/>
    </location>
</feature>
<evidence type="ECO:0000313" key="4">
    <source>
        <dbReference type="Proteomes" id="UP000518266"/>
    </source>
</evidence>
<reference evidence="3 4" key="1">
    <citation type="submission" date="2020-03" db="EMBL/GenBank/DDBJ databases">
        <title>Dissostichus mawsoni Genome sequencing and assembly.</title>
        <authorList>
            <person name="Park H."/>
        </authorList>
    </citation>
    <scope>NUCLEOTIDE SEQUENCE [LARGE SCALE GENOMIC DNA]</scope>
    <source>
        <strain evidence="3">DM0001</strain>
        <tissue evidence="3">Muscle</tissue>
    </source>
</reference>
<evidence type="ECO:0000313" key="3">
    <source>
        <dbReference type="EMBL" id="KAF3860785.1"/>
    </source>
</evidence>
<dbReference type="CDD" id="cd00037">
    <property type="entry name" value="CLECT"/>
    <property type="match status" value="1"/>
</dbReference>
<dbReference type="Proteomes" id="UP000518266">
    <property type="component" value="Unassembled WGS sequence"/>
</dbReference>
<gene>
    <name evidence="3" type="ORF">F7725_001040</name>
</gene>
<dbReference type="InterPro" id="IPR050111">
    <property type="entry name" value="C-type_lectin/snaclec_domain"/>
</dbReference>
<organism evidence="3 4">
    <name type="scientific">Dissostichus mawsoni</name>
    <name type="common">Antarctic cod</name>
    <dbReference type="NCBI Taxonomy" id="36200"/>
    <lineage>
        <taxon>Eukaryota</taxon>
        <taxon>Metazoa</taxon>
        <taxon>Chordata</taxon>
        <taxon>Craniata</taxon>
        <taxon>Vertebrata</taxon>
        <taxon>Euteleostomi</taxon>
        <taxon>Actinopterygii</taxon>
        <taxon>Neopterygii</taxon>
        <taxon>Teleostei</taxon>
        <taxon>Neoteleostei</taxon>
        <taxon>Acanthomorphata</taxon>
        <taxon>Eupercaria</taxon>
        <taxon>Perciformes</taxon>
        <taxon>Notothenioidei</taxon>
        <taxon>Nototheniidae</taxon>
        <taxon>Dissostichus</taxon>
    </lineage>
</organism>
<keyword evidence="1" id="KW-1133">Transmembrane helix</keyword>
<feature type="transmembrane region" description="Helical" evidence="1">
    <location>
        <begin position="148"/>
        <end position="167"/>
    </location>
</feature>
<dbReference type="InterPro" id="IPR001304">
    <property type="entry name" value="C-type_lectin-like"/>
</dbReference>
<keyword evidence="1" id="KW-0472">Membrane</keyword>
<accession>A0A7J5ZG44</accession>
<dbReference type="InterPro" id="IPR016187">
    <property type="entry name" value="CTDL_fold"/>
</dbReference>
<protein>
    <recommendedName>
        <fullName evidence="2">C-type lectin domain-containing protein</fullName>
    </recommendedName>
</protein>
<dbReference type="SMART" id="SM00034">
    <property type="entry name" value="CLECT"/>
    <property type="match status" value="1"/>
</dbReference>
<keyword evidence="1" id="KW-0812">Transmembrane</keyword>
<dbReference type="OrthoDB" id="441660at2759"/>
<keyword evidence="4" id="KW-1185">Reference proteome</keyword>
<proteinExistence type="predicted"/>
<dbReference type="PROSITE" id="PS50041">
    <property type="entry name" value="C_TYPE_LECTIN_2"/>
    <property type="match status" value="1"/>
</dbReference>
<name>A0A7J5ZG44_DISMA</name>
<feature type="domain" description="C-type lectin" evidence="2">
    <location>
        <begin position="60"/>
        <end position="168"/>
    </location>
</feature>
<dbReference type="Pfam" id="PF00059">
    <property type="entry name" value="Lectin_C"/>
    <property type="match status" value="1"/>
</dbReference>